<reference evidence="4" key="1">
    <citation type="submission" date="2021-03" db="EMBL/GenBank/DDBJ databases">
        <title>Leucobacter chromiisoli sp. nov., isolated from chromium-containing soil of chemical plant.</title>
        <authorList>
            <person name="Xu Z."/>
        </authorList>
    </citation>
    <scope>NUCLEOTIDE SEQUENCE</scope>
    <source>
        <strain evidence="4">S27</strain>
    </source>
</reference>
<keyword evidence="2" id="KW-0067">ATP-binding</keyword>
<dbReference type="PANTHER" id="PTHR16305">
    <property type="entry name" value="TESTICULAR SOLUBLE ADENYLYL CYCLASE"/>
    <property type="match status" value="1"/>
</dbReference>
<dbReference type="Gene3D" id="1.10.10.10">
    <property type="entry name" value="Winged helix-like DNA-binding domain superfamily/Winged helix DNA-binding domain"/>
    <property type="match status" value="1"/>
</dbReference>
<accession>A0A939MJJ7</accession>
<dbReference type="InterPro" id="IPR016032">
    <property type="entry name" value="Sig_transdc_resp-reg_C-effctor"/>
</dbReference>
<dbReference type="GO" id="GO:0005524">
    <property type="term" value="F:ATP binding"/>
    <property type="evidence" value="ECO:0007669"/>
    <property type="project" value="UniProtKB-KW"/>
</dbReference>
<dbReference type="GO" id="GO:0004016">
    <property type="term" value="F:adenylate cyclase activity"/>
    <property type="evidence" value="ECO:0007669"/>
    <property type="project" value="TreeGrafter"/>
</dbReference>
<comment type="caution">
    <text evidence="4">The sequence shown here is derived from an EMBL/GenBank/DDBJ whole genome shotgun (WGS) entry which is preliminary data.</text>
</comment>
<protein>
    <submittedName>
        <fullName evidence="4">AAA family ATPase</fullName>
    </submittedName>
</protein>
<dbReference type="RefSeq" id="WP_208097895.1">
    <property type="nucleotide sequence ID" value="NZ_JAGDYM010000010.1"/>
</dbReference>
<gene>
    <name evidence="4" type="ORF">J4H92_09260</name>
</gene>
<keyword evidence="1" id="KW-0547">Nucleotide-binding</keyword>
<dbReference type="SUPFAM" id="SSF52540">
    <property type="entry name" value="P-loop containing nucleoside triphosphate hydrolases"/>
    <property type="match status" value="1"/>
</dbReference>
<dbReference type="Pfam" id="PF13191">
    <property type="entry name" value="AAA_16"/>
    <property type="match status" value="1"/>
</dbReference>
<dbReference type="PROSITE" id="PS50043">
    <property type="entry name" value="HTH_LUXR_2"/>
    <property type="match status" value="1"/>
</dbReference>
<dbReference type="GO" id="GO:0003677">
    <property type="term" value="F:DNA binding"/>
    <property type="evidence" value="ECO:0007669"/>
    <property type="project" value="InterPro"/>
</dbReference>
<dbReference type="GO" id="GO:0005737">
    <property type="term" value="C:cytoplasm"/>
    <property type="evidence" value="ECO:0007669"/>
    <property type="project" value="TreeGrafter"/>
</dbReference>
<evidence type="ECO:0000313" key="4">
    <source>
        <dbReference type="EMBL" id="MBO1902133.1"/>
    </source>
</evidence>
<dbReference type="EMBL" id="JAGDYM010000010">
    <property type="protein sequence ID" value="MBO1902133.1"/>
    <property type="molecule type" value="Genomic_DNA"/>
</dbReference>
<evidence type="ECO:0000313" key="5">
    <source>
        <dbReference type="Proteomes" id="UP000664382"/>
    </source>
</evidence>
<dbReference type="PRINTS" id="PR00038">
    <property type="entry name" value="HTHLUXR"/>
</dbReference>
<dbReference type="SMART" id="SM00421">
    <property type="entry name" value="HTH_LUXR"/>
    <property type="match status" value="1"/>
</dbReference>
<evidence type="ECO:0000256" key="1">
    <source>
        <dbReference type="ARBA" id="ARBA00022741"/>
    </source>
</evidence>
<dbReference type="GO" id="GO:0006355">
    <property type="term" value="P:regulation of DNA-templated transcription"/>
    <property type="evidence" value="ECO:0007669"/>
    <property type="project" value="InterPro"/>
</dbReference>
<dbReference type="Proteomes" id="UP000664382">
    <property type="component" value="Unassembled WGS sequence"/>
</dbReference>
<dbReference type="SUPFAM" id="SSF46894">
    <property type="entry name" value="C-terminal effector domain of the bipartite response regulators"/>
    <property type="match status" value="1"/>
</dbReference>
<name>A0A939MJJ7_9MICO</name>
<dbReference type="PROSITE" id="PS00622">
    <property type="entry name" value="HTH_LUXR_1"/>
    <property type="match status" value="1"/>
</dbReference>
<organism evidence="4 5">
    <name type="scientific">Leucobacter weissii</name>
    <dbReference type="NCBI Taxonomy" id="1983706"/>
    <lineage>
        <taxon>Bacteria</taxon>
        <taxon>Bacillati</taxon>
        <taxon>Actinomycetota</taxon>
        <taxon>Actinomycetes</taxon>
        <taxon>Micrococcales</taxon>
        <taxon>Microbacteriaceae</taxon>
        <taxon>Leucobacter</taxon>
    </lineage>
</organism>
<dbReference type="Gene3D" id="3.40.50.300">
    <property type="entry name" value="P-loop containing nucleotide triphosphate hydrolases"/>
    <property type="match status" value="1"/>
</dbReference>
<dbReference type="AlphaFoldDB" id="A0A939MJJ7"/>
<dbReference type="InterPro" id="IPR027417">
    <property type="entry name" value="P-loop_NTPase"/>
</dbReference>
<evidence type="ECO:0000259" key="3">
    <source>
        <dbReference type="PROSITE" id="PS50043"/>
    </source>
</evidence>
<evidence type="ECO:0000256" key="2">
    <source>
        <dbReference type="ARBA" id="ARBA00022840"/>
    </source>
</evidence>
<dbReference type="Pfam" id="PF00196">
    <property type="entry name" value="GerE"/>
    <property type="match status" value="1"/>
</dbReference>
<dbReference type="CDD" id="cd06170">
    <property type="entry name" value="LuxR_C_like"/>
    <property type="match status" value="1"/>
</dbReference>
<keyword evidence="5" id="KW-1185">Reference proteome</keyword>
<dbReference type="InterPro" id="IPR041664">
    <property type="entry name" value="AAA_16"/>
</dbReference>
<dbReference type="PANTHER" id="PTHR16305:SF35">
    <property type="entry name" value="TRANSCRIPTIONAL ACTIVATOR DOMAIN"/>
    <property type="match status" value="1"/>
</dbReference>
<sequence>MSEDLLERDHELARIAARLDRTAAGEGGTVLLLGPAGSGKTSLLRAGADRGRERGFMVLAAGAGELESRTPFGIVRRLFDRALMSLDPGELETLASGPAALAARYVLGREAAPVDHDDLLAGFVRLLDRLSARRRLLIAADDAHWADDESLMLLAALGGRLPGMPVLALVSAREVAAEDRRPPFASLLTGRDAEALRLAALTPEAVRRRLISSWGDADPELTDAVSAATGGNPFLVAAIARTFAGSPRRTADMILGAAPAGVIDSVVARLAALESADRALARAVAVLERTATSVAADLAGLGLADAAAAADRLRAAGLFDEAEGLSFRHALLRNAARSMIGADTREQLHRAAARLLAPDEVHAAAAHLLASSGTGDPWAVALLRDAAAAALDDGAPHTAVTLLRRAMAEPPRHGERADVLLQLGLAELRTLDAGCIASLHEAERGPLGPEDRARCALALSGALSYAGRHEHAAEALDRGLAEAEDAELRLELEAALIAVGLLLPERIGDARRRLAARPELPGATRAERLFLNQQLADAVGTNRPAAEIRELARRAIHPSDSPERTDWVWARLFLVAIGDYGEARRLADEGFARAEARGSALGIVSANFIRAQAEYWMGSFEEAGRHYRAMLEFGESLSAGPLIAMLARSGLVETLVRRGLLADSRELLAQLPEQPPADAPVNGVATALSARSVALHAAGLHREALVAAETLGASLARVGIDSPSWTAWRALAIPPLRALGHEERARVLAVEHLALCERAGVPALLGQALQLAGETSADAVQAISLAERAVEALTGSGARYLEGLAGLSLGAALRRAGQRTRARGALIAARATLADCGAGPDVERADAELTAAGGRTARLAVLGSAALTASERRVADLAATGLSNPEIARALFITVKTVETHLSRAYRKLQIGGRGDLAAALAQAPPSR</sequence>
<dbReference type="InterPro" id="IPR036388">
    <property type="entry name" value="WH-like_DNA-bd_sf"/>
</dbReference>
<feature type="domain" description="HTH luxR-type" evidence="3">
    <location>
        <begin position="860"/>
        <end position="925"/>
    </location>
</feature>
<dbReference type="InterPro" id="IPR000792">
    <property type="entry name" value="Tscrpt_reg_LuxR_C"/>
</dbReference>
<proteinExistence type="predicted"/>